<reference evidence="2 3" key="1">
    <citation type="journal article" date="2017" name="Gigascience">
        <title>Draft genome of the honey bee ectoparasitic mite, Tropilaelaps mercedesae, is shaped by the parasitic life history.</title>
        <authorList>
            <person name="Dong X."/>
            <person name="Armstrong S.D."/>
            <person name="Xia D."/>
            <person name="Makepeace B.L."/>
            <person name="Darby A.C."/>
            <person name="Kadowaki T."/>
        </authorList>
    </citation>
    <scope>NUCLEOTIDE SEQUENCE [LARGE SCALE GENOMIC DNA]</scope>
    <source>
        <strain evidence="2">Wuxi-XJTLU</strain>
    </source>
</reference>
<feature type="region of interest" description="Disordered" evidence="1">
    <location>
        <begin position="78"/>
        <end position="113"/>
    </location>
</feature>
<feature type="compositionally biased region" description="Polar residues" evidence="1">
    <location>
        <begin position="99"/>
        <end position="113"/>
    </location>
</feature>
<evidence type="ECO:0000313" key="2">
    <source>
        <dbReference type="EMBL" id="OQR79427.1"/>
    </source>
</evidence>
<sequence length="142" mass="15713">MDCRDKKPLYRLYGVAVPHPTTLNATAILSVFPPPYVGRGAARVQRMHLMNVAGLGRNRIDEWVPSIATDTVQKRKSYVRGQFDDAPTTASGRSLRAENGQTSEKQFQSELKVDSQLQTMSLSAADMLTQDPGEDDIDDESD</sequence>
<dbReference type="Proteomes" id="UP000192247">
    <property type="component" value="Unassembled WGS sequence"/>
</dbReference>
<proteinExistence type="predicted"/>
<evidence type="ECO:0000313" key="3">
    <source>
        <dbReference type="Proteomes" id="UP000192247"/>
    </source>
</evidence>
<accession>A0A1V9Y0Y6</accession>
<dbReference type="AlphaFoldDB" id="A0A1V9Y0Y6"/>
<keyword evidence="3" id="KW-1185">Reference proteome</keyword>
<name>A0A1V9Y0Y6_9ACAR</name>
<evidence type="ECO:0000256" key="1">
    <source>
        <dbReference type="SAM" id="MobiDB-lite"/>
    </source>
</evidence>
<gene>
    <name evidence="2" type="ORF">BIW11_00159</name>
</gene>
<organism evidence="2 3">
    <name type="scientific">Tropilaelaps mercedesae</name>
    <dbReference type="NCBI Taxonomy" id="418985"/>
    <lineage>
        <taxon>Eukaryota</taxon>
        <taxon>Metazoa</taxon>
        <taxon>Ecdysozoa</taxon>
        <taxon>Arthropoda</taxon>
        <taxon>Chelicerata</taxon>
        <taxon>Arachnida</taxon>
        <taxon>Acari</taxon>
        <taxon>Parasitiformes</taxon>
        <taxon>Mesostigmata</taxon>
        <taxon>Gamasina</taxon>
        <taxon>Dermanyssoidea</taxon>
        <taxon>Laelapidae</taxon>
        <taxon>Tropilaelaps</taxon>
    </lineage>
</organism>
<protein>
    <submittedName>
        <fullName evidence="2">Uncharacterized protein</fullName>
    </submittedName>
</protein>
<dbReference type="EMBL" id="MNPL01001125">
    <property type="protein sequence ID" value="OQR79427.1"/>
    <property type="molecule type" value="Genomic_DNA"/>
</dbReference>
<dbReference type="InParanoid" id="A0A1V9Y0Y6"/>
<comment type="caution">
    <text evidence="2">The sequence shown here is derived from an EMBL/GenBank/DDBJ whole genome shotgun (WGS) entry which is preliminary data.</text>
</comment>